<evidence type="ECO:0000313" key="1">
    <source>
        <dbReference type="EMBL" id="KAK9693455.1"/>
    </source>
</evidence>
<reference evidence="1 2" key="1">
    <citation type="submission" date="2023-04" db="EMBL/GenBank/DDBJ databases">
        <title>Genome of Basidiobolus ranarum AG-B5.</title>
        <authorList>
            <person name="Stajich J.E."/>
            <person name="Carter-House D."/>
            <person name="Gryganskyi A."/>
        </authorList>
    </citation>
    <scope>NUCLEOTIDE SEQUENCE [LARGE SCALE GENOMIC DNA]</scope>
    <source>
        <strain evidence="1 2">AG-B5</strain>
    </source>
</reference>
<organism evidence="1 2">
    <name type="scientific">Basidiobolus ranarum</name>
    <dbReference type="NCBI Taxonomy" id="34480"/>
    <lineage>
        <taxon>Eukaryota</taxon>
        <taxon>Fungi</taxon>
        <taxon>Fungi incertae sedis</taxon>
        <taxon>Zoopagomycota</taxon>
        <taxon>Entomophthoromycotina</taxon>
        <taxon>Basidiobolomycetes</taxon>
        <taxon>Basidiobolales</taxon>
        <taxon>Basidiobolaceae</taxon>
        <taxon>Basidiobolus</taxon>
    </lineage>
</organism>
<protein>
    <submittedName>
        <fullName evidence="1">Uncharacterized protein</fullName>
    </submittedName>
</protein>
<keyword evidence="2" id="KW-1185">Reference proteome</keyword>
<proteinExistence type="predicted"/>
<dbReference type="Proteomes" id="UP001479436">
    <property type="component" value="Unassembled WGS sequence"/>
</dbReference>
<comment type="caution">
    <text evidence="1">The sequence shown here is derived from an EMBL/GenBank/DDBJ whole genome shotgun (WGS) entry which is preliminary data.</text>
</comment>
<name>A0ABR2VR75_9FUNG</name>
<accession>A0ABR2VR75</accession>
<sequence length="187" mass="20202">MAEEPTFLNMSPIISKHANSVCDGVVARLAVFGIHVNAKACVNVDLIKLTAHVNIPFAMICAEAVAAAKILGIKAAAKVCVATGSHGKAHGKRYDVYVSIMYNKPPGYPTAPEKPNVYIFLAMYLRIGNVQYAGYFDLKPDGSMVVTEAVPTHTPTHVVTKTLSGMTTLYFSTSNWGTWKCGRSNQH</sequence>
<dbReference type="EMBL" id="JASJQH010008329">
    <property type="protein sequence ID" value="KAK9693455.1"/>
    <property type="molecule type" value="Genomic_DNA"/>
</dbReference>
<gene>
    <name evidence="1" type="ORF">K7432_013910</name>
</gene>
<evidence type="ECO:0000313" key="2">
    <source>
        <dbReference type="Proteomes" id="UP001479436"/>
    </source>
</evidence>